<dbReference type="InterPro" id="IPR036291">
    <property type="entry name" value="NAD(P)-bd_dom_sf"/>
</dbReference>
<sequence length="248" mass="27735">MKKIVLIGGSGTVGTRIANGLSDKYEIVVMDTKASPNKNCDFIRVDATNFQDLQSNLPKDTSCIINLLKTDTDSPIENIDVFQQMTRVFFESTYYILMVANQFNIPKVIFASSNHVTDYYEEEGNSIFNRDINVSDYPSMKGLYGVLKLASEQLGFIFSNNAKLSVINIRIGSVPPKVSKKDLKENERLTKTLLTDVDLVELFKDAIESTINFGTYYGVSDNPDKPWDTANATIELGFKSMMNSNDIS</sequence>
<name>A0ABT7L324_9BACI</name>
<dbReference type="InterPro" id="IPR001509">
    <property type="entry name" value="Epimerase_deHydtase"/>
</dbReference>
<dbReference type="EMBL" id="JASTZU010000025">
    <property type="protein sequence ID" value="MDL4840267.1"/>
    <property type="molecule type" value="Genomic_DNA"/>
</dbReference>
<dbReference type="PANTHER" id="PTHR43245">
    <property type="entry name" value="BIFUNCTIONAL POLYMYXIN RESISTANCE PROTEIN ARNA"/>
    <property type="match status" value="1"/>
</dbReference>
<dbReference type="Pfam" id="PF01370">
    <property type="entry name" value="Epimerase"/>
    <property type="match status" value="1"/>
</dbReference>
<gene>
    <name evidence="2" type="ORF">QQS35_07330</name>
</gene>
<reference evidence="2 3" key="1">
    <citation type="submission" date="2023-06" db="EMBL/GenBank/DDBJ databases">
        <title>Aquibacillus rhizosphaerae LR5S19.</title>
        <authorList>
            <person name="Sun J.-Q."/>
        </authorList>
    </citation>
    <scope>NUCLEOTIDE SEQUENCE [LARGE SCALE GENOMIC DNA]</scope>
    <source>
        <strain evidence="2 3">LR5S19</strain>
    </source>
</reference>
<dbReference type="InterPro" id="IPR050177">
    <property type="entry name" value="Lipid_A_modif_metabolic_enz"/>
</dbReference>
<feature type="domain" description="NAD-dependent epimerase/dehydratase" evidence="1">
    <location>
        <begin position="4"/>
        <end position="173"/>
    </location>
</feature>
<dbReference type="SUPFAM" id="SSF51735">
    <property type="entry name" value="NAD(P)-binding Rossmann-fold domains"/>
    <property type="match status" value="1"/>
</dbReference>
<accession>A0ABT7L324</accession>
<evidence type="ECO:0000313" key="3">
    <source>
        <dbReference type="Proteomes" id="UP001235343"/>
    </source>
</evidence>
<dbReference type="PANTHER" id="PTHR43245:SF55">
    <property type="entry name" value="NAD(P)-BINDING DOMAIN-CONTAINING PROTEIN"/>
    <property type="match status" value="1"/>
</dbReference>
<dbReference type="RefSeq" id="WP_285931288.1">
    <property type="nucleotide sequence ID" value="NZ_JASTZU010000025.1"/>
</dbReference>
<proteinExistence type="predicted"/>
<keyword evidence="3" id="KW-1185">Reference proteome</keyword>
<evidence type="ECO:0000313" key="2">
    <source>
        <dbReference type="EMBL" id="MDL4840267.1"/>
    </source>
</evidence>
<evidence type="ECO:0000259" key="1">
    <source>
        <dbReference type="Pfam" id="PF01370"/>
    </source>
</evidence>
<dbReference type="Proteomes" id="UP001235343">
    <property type="component" value="Unassembled WGS sequence"/>
</dbReference>
<dbReference type="Gene3D" id="3.40.50.720">
    <property type="entry name" value="NAD(P)-binding Rossmann-like Domain"/>
    <property type="match status" value="1"/>
</dbReference>
<comment type="caution">
    <text evidence="2">The sequence shown here is derived from an EMBL/GenBank/DDBJ whole genome shotgun (WGS) entry which is preliminary data.</text>
</comment>
<protein>
    <submittedName>
        <fullName evidence="2">NAD(P)-dependent oxidoreductase</fullName>
    </submittedName>
</protein>
<organism evidence="2 3">
    <name type="scientific">Aquibacillus rhizosphaerae</name>
    <dbReference type="NCBI Taxonomy" id="3051431"/>
    <lineage>
        <taxon>Bacteria</taxon>
        <taxon>Bacillati</taxon>
        <taxon>Bacillota</taxon>
        <taxon>Bacilli</taxon>
        <taxon>Bacillales</taxon>
        <taxon>Bacillaceae</taxon>
        <taxon>Aquibacillus</taxon>
    </lineage>
</organism>